<keyword evidence="3" id="KW-1185">Reference proteome</keyword>
<dbReference type="OrthoDB" id="4285266at2"/>
<dbReference type="AlphaFoldDB" id="A0A4R7VR36"/>
<evidence type="ECO:0000313" key="2">
    <source>
        <dbReference type="EMBL" id="TDV52112.1"/>
    </source>
</evidence>
<dbReference type="GO" id="GO:0003677">
    <property type="term" value="F:DNA binding"/>
    <property type="evidence" value="ECO:0007669"/>
    <property type="project" value="InterPro"/>
</dbReference>
<dbReference type="InterPro" id="IPR010982">
    <property type="entry name" value="Lambda_DNA-bd_dom_sf"/>
</dbReference>
<dbReference type="Pfam" id="PF19054">
    <property type="entry name" value="DUF5753"/>
    <property type="match status" value="1"/>
</dbReference>
<sequence length="281" mass="31240">MAAVRNPSALRWLVGVELANYRKRTGLKQADAANRAGVSVGKLSHLETGERQQQPADIAKVLEAYGAPQHDVNRLTSLAEVPDESNWWGAWRDVVPDWFGTFVGLERLAIKEFVFEPILVPGLVQTEGYARELSRAGRRVRPDHADRLVEVRMGRAARLTAENPLRLHAAINEQALRLRVGTPDIMRGQYEHLIALAESENITLQVVVPERGPHAAVTGQFAVLDFDNARPIAYAEVQDGAMYVQHPGEVDTYRESARSLEEVALSPDDSVRFVADLIKRV</sequence>
<dbReference type="PROSITE" id="PS50943">
    <property type="entry name" value="HTH_CROC1"/>
    <property type="match status" value="1"/>
</dbReference>
<feature type="domain" description="HTH cro/C1-type" evidence="1">
    <location>
        <begin position="18"/>
        <end position="72"/>
    </location>
</feature>
<proteinExistence type="predicted"/>
<protein>
    <submittedName>
        <fullName evidence="2">Helix-turn-helix protein</fullName>
    </submittedName>
</protein>
<dbReference type="SUPFAM" id="SSF47413">
    <property type="entry name" value="lambda repressor-like DNA-binding domains"/>
    <property type="match status" value="1"/>
</dbReference>
<dbReference type="Gene3D" id="1.10.260.40">
    <property type="entry name" value="lambda repressor-like DNA-binding domains"/>
    <property type="match status" value="1"/>
</dbReference>
<dbReference type="SMART" id="SM00530">
    <property type="entry name" value="HTH_XRE"/>
    <property type="match status" value="1"/>
</dbReference>
<dbReference type="CDD" id="cd00093">
    <property type="entry name" value="HTH_XRE"/>
    <property type="match status" value="1"/>
</dbReference>
<dbReference type="Proteomes" id="UP000294927">
    <property type="component" value="Unassembled WGS sequence"/>
</dbReference>
<evidence type="ECO:0000313" key="3">
    <source>
        <dbReference type="Proteomes" id="UP000294927"/>
    </source>
</evidence>
<comment type="caution">
    <text evidence="2">The sequence shown here is derived from an EMBL/GenBank/DDBJ whole genome shotgun (WGS) entry which is preliminary data.</text>
</comment>
<evidence type="ECO:0000259" key="1">
    <source>
        <dbReference type="PROSITE" id="PS50943"/>
    </source>
</evidence>
<dbReference type="EMBL" id="SOCP01000005">
    <property type="protein sequence ID" value="TDV52112.1"/>
    <property type="molecule type" value="Genomic_DNA"/>
</dbReference>
<dbReference type="Pfam" id="PF13560">
    <property type="entry name" value="HTH_31"/>
    <property type="match status" value="1"/>
</dbReference>
<dbReference type="InterPro" id="IPR001387">
    <property type="entry name" value="Cro/C1-type_HTH"/>
</dbReference>
<dbReference type="InterPro" id="IPR043917">
    <property type="entry name" value="DUF5753"/>
</dbReference>
<gene>
    <name evidence="2" type="ORF">CLV71_105243</name>
</gene>
<dbReference type="RefSeq" id="WP_133903515.1">
    <property type="nucleotide sequence ID" value="NZ_SOCP01000005.1"/>
</dbReference>
<accession>A0A4R7VR36</accession>
<organism evidence="2 3">
    <name type="scientific">Actinophytocola oryzae</name>
    <dbReference type="NCBI Taxonomy" id="502181"/>
    <lineage>
        <taxon>Bacteria</taxon>
        <taxon>Bacillati</taxon>
        <taxon>Actinomycetota</taxon>
        <taxon>Actinomycetes</taxon>
        <taxon>Pseudonocardiales</taxon>
        <taxon>Pseudonocardiaceae</taxon>
    </lineage>
</organism>
<reference evidence="2 3" key="1">
    <citation type="submission" date="2019-03" db="EMBL/GenBank/DDBJ databases">
        <title>Genomic Encyclopedia of Archaeal and Bacterial Type Strains, Phase II (KMG-II): from individual species to whole genera.</title>
        <authorList>
            <person name="Goeker M."/>
        </authorList>
    </citation>
    <scope>NUCLEOTIDE SEQUENCE [LARGE SCALE GENOMIC DNA]</scope>
    <source>
        <strain evidence="2 3">DSM 45499</strain>
    </source>
</reference>
<name>A0A4R7VR36_9PSEU</name>